<dbReference type="AlphaFoldDB" id="W4IPY7"/>
<keyword evidence="1" id="KW-0732">Signal</keyword>
<evidence type="ECO:0008006" key="4">
    <source>
        <dbReference type="Google" id="ProtNLM"/>
    </source>
</evidence>
<sequence>MKVHYINILLFSLPLNILVIQSAEKAGAAEGASQGAAAGVDEVIKLIKLKFHIEELSIGSLDSIINTNTYTDVTLISRSIHSEYSRLGCASSLLSSGTKKPICTSVHEGIFAQRAGTGVSANDFIKTAVQNIASDANGVAEAKAAKVAAAKTPTLEAKNIAAVEATTTPYYTPIIASIIAIEVIVLIM</sequence>
<feature type="chain" id="PRO_5004844324" description="Surface antigen" evidence="1">
    <location>
        <begin position="23"/>
        <end position="188"/>
    </location>
</feature>
<dbReference type="Proteomes" id="UP000019114">
    <property type="component" value="Unassembled WGS sequence"/>
</dbReference>
<dbReference type="EMBL" id="KI926016">
    <property type="protein sequence ID" value="ETW45487.1"/>
    <property type="molecule type" value="Genomic_DNA"/>
</dbReference>
<evidence type="ECO:0000313" key="2">
    <source>
        <dbReference type="EMBL" id="ETW45487.1"/>
    </source>
</evidence>
<dbReference type="Pfam" id="PF02009">
    <property type="entry name" value="RIFIN"/>
    <property type="match status" value="1"/>
</dbReference>
<protein>
    <recommendedName>
        <fullName evidence="4">Surface antigen</fullName>
    </recommendedName>
</protein>
<dbReference type="InterPro" id="IPR006373">
    <property type="entry name" value="VSA_Rifin"/>
</dbReference>
<proteinExistence type="predicted"/>
<evidence type="ECO:0000256" key="1">
    <source>
        <dbReference type="SAM" id="SignalP"/>
    </source>
</evidence>
<organism evidence="2 3">
    <name type="scientific">Plasmodium falciparum NF135/5.C10</name>
    <dbReference type="NCBI Taxonomy" id="1036726"/>
    <lineage>
        <taxon>Eukaryota</taxon>
        <taxon>Sar</taxon>
        <taxon>Alveolata</taxon>
        <taxon>Apicomplexa</taxon>
        <taxon>Aconoidasida</taxon>
        <taxon>Haemosporida</taxon>
        <taxon>Plasmodiidae</taxon>
        <taxon>Plasmodium</taxon>
        <taxon>Plasmodium (Laverania)</taxon>
    </lineage>
</organism>
<feature type="signal peptide" evidence="1">
    <location>
        <begin position="1"/>
        <end position="22"/>
    </location>
</feature>
<name>W4IPY7_PLAFA</name>
<accession>W4IPY7</accession>
<gene>
    <name evidence="2" type="ORF">PFNF135_00009</name>
</gene>
<reference evidence="2 3" key="2">
    <citation type="submission" date="2013-02" db="EMBL/GenBank/DDBJ databases">
        <title>The Genome Sequence of Plasmodium falciparum NF135/5.C10.</title>
        <authorList>
            <consortium name="The Broad Institute Genome Sequencing Platform"/>
            <consortium name="The Broad Institute Genome Sequencing Center for Infectious Disease"/>
            <person name="Neafsey D."/>
            <person name="Cheeseman I."/>
            <person name="Volkman S."/>
            <person name="Adams J."/>
            <person name="Walker B."/>
            <person name="Young S.K."/>
            <person name="Zeng Q."/>
            <person name="Gargeya S."/>
            <person name="Fitzgerald M."/>
            <person name="Haas B."/>
            <person name="Abouelleil A."/>
            <person name="Alvarado L."/>
            <person name="Arachchi H.M."/>
            <person name="Berlin A.M."/>
            <person name="Chapman S.B."/>
            <person name="Dewar J."/>
            <person name="Goldberg J."/>
            <person name="Griggs A."/>
            <person name="Gujja S."/>
            <person name="Hansen M."/>
            <person name="Howarth C."/>
            <person name="Imamovic A."/>
            <person name="Larimer J."/>
            <person name="McCowan C."/>
            <person name="Murphy C."/>
            <person name="Neiman D."/>
            <person name="Pearson M."/>
            <person name="Priest M."/>
            <person name="Roberts A."/>
            <person name="Saif S."/>
            <person name="Shea T."/>
            <person name="Sisk P."/>
            <person name="Sykes S."/>
            <person name="Wortman J."/>
            <person name="Nusbaum C."/>
            <person name="Birren B."/>
        </authorList>
    </citation>
    <scope>NUCLEOTIDE SEQUENCE [LARGE SCALE GENOMIC DNA]</scope>
    <source>
        <strain evidence="2 3">NF135/5.C10</strain>
    </source>
</reference>
<reference evidence="2 3" key="1">
    <citation type="submission" date="2013-02" db="EMBL/GenBank/DDBJ databases">
        <title>The Genome Annotation of Plasmodium falciparum NF135/5.C10.</title>
        <authorList>
            <consortium name="The Broad Institute Genome Sequencing Platform"/>
            <consortium name="The Broad Institute Genome Sequencing Center for Infectious Disease"/>
            <person name="Neafsey D."/>
            <person name="Hoffman S."/>
            <person name="Volkman S."/>
            <person name="Rosenthal P."/>
            <person name="Walker B."/>
            <person name="Young S.K."/>
            <person name="Zeng Q."/>
            <person name="Gargeya S."/>
            <person name="Fitzgerald M."/>
            <person name="Haas B."/>
            <person name="Abouelleil A."/>
            <person name="Allen A.W."/>
            <person name="Alvarado L."/>
            <person name="Arachchi H.M."/>
            <person name="Berlin A.M."/>
            <person name="Chapman S.B."/>
            <person name="Gainer-Dewar J."/>
            <person name="Goldberg J."/>
            <person name="Griggs A."/>
            <person name="Gujja S."/>
            <person name="Hansen M."/>
            <person name="Howarth C."/>
            <person name="Imamovic A."/>
            <person name="Ireland A."/>
            <person name="Larimer J."/>
            <person name="McCowan C."/>
            <person name="Murphy C."/>
            <person name="Pearson M."/>
            <person name="Poon T.W."/>
            <person name="Priest M."/>
            <person name="Roberts A."/>
            <person name="Saif S."/>
            <person name="Shea T."/>
            <person name="Sisk P."/>
            <person name="Sykes S."/>
            <person name="Wortman J."/>
            <person name="Nusbaum C."/>
            <person name="Birren B."/>
        </authorList>
    </citation>
    <scope>NUCLEOTIDE SEQUENCE [LARGE SCALE GENOMIC DNA]</scope>
    <source>
        <strain evidence="2 3">NF135/5.C10</strain>
    </source>
</reference>
<evidence type="ECO:0000313" key="3">
    <source>
        <dbReference type="Proteomes" id="UP000019114"/>
    </source>
</evidence>